<reference evidence="1" key="1">
    <citation type="journal article" date="2021" name="bioRxiv">
        <title>Unraveling nitrogen, sulfur and carbon metabolic pathways and microbial community transcriptional responses to substrate deprivation and toxicity stresses in a bioreactor mimicking anoxic brackish coastal sediment conditions.</title>
        <authorList>
            <person name="Martins P.D."/>
            <person name="Echeveste M.J."/>
            <person name="Arshad A."/>
            <person name="Kurth J."/>
            <person name="Ouboter H."/>
            <person name="Jetten M.S.M."/>
            <person name="Welte C.U."/>
        </authorList>
    </citation>
    <scope>NUCLEOTIDE SEQUENCE</scope>
    <source>
        <strain evidence="1">MAG_39</strain>
    </source>
</reference>
<dbReference type="AlphaFoldDB" id="A0A953M3F0"/>
<comment type="caution">
    <text evidence="1">The sequence shown here is derived from an EMBL/GenBank/DDBJ whole genome shotgun (WGS) entry which is preliminary data.</text>
</comment>
<proteinExistence type="predicted"/>
<evidence type="ECO:0000313" key="1">
    <source>
        <dbReference type="EMBL" id="MBZ0158181.1"/>
    </source>
</evidence>
<reference evidence="1" key="2">
    <citation type="submission" date="2021-08" db="EMBL/GenBank/DDBJ databases">
        <authorList>
            <person name="Dalcin Martins P."/>
        </authorList>
    </citation>
    <scope>NUCLEOTIDE SEQUENCE</scope>
    <source>
        <strain evidence="1">MAG_39</strain>
    </source>
</reference>
<gene>
    <name evidence="1" type="ORF">K8I29_18445</name>
</gene>
<organism evidence="1 2">
    <name type="scientific">Candidatus Nitrobium versatile</name>
    <dbReference type="NCBI Taxonomy" id="2884831"/>
    <lineage>
        <taxon>Bacteria</taxon>
        <taxon>Pseudomonadati</taxon>
        <taxon>Nitrospirota</taxon>
        <taxon>Nitrospiria</taxon>
        <taxon>Nitrospirales</taxon>
        <taxon>Nitrospiraceae</taxon>
        <taxon>Candidatus Nitrobium</taxon>
    </lineage>
</organism>
<protein>
    <recommendedName>
        <fullName evidence="3">Transposase</fullName>
    </recommendedName>
</protein>
<accession>A0A953M3F0</accession>
<dbReference type="Proteomes" id="UP000705867">
    <property type="component" value="Unassembled WGS sequence"/>
</dbReference>
<name>A0A953M3F0_9BACT</name>
<evidence type="ECO:0008006" key="3">
    <source>
        <dbReference type="Google" id="ProtNLM"/>
    </source>
</evidence>
<sequence length="386" mass="43861">MLRSIIVMFTEAKDYRDTVISVESSEFLRSFVKLGNKEMMDYTFLCRAFTALSEETWRAINGALCGYAKKEEKITSEKLRLDTTAYESNIHYPTDSSLLWDSYRTLARLMREAADELKESGFVHRFHTKKVKKLALSISRNSDKKAKGAHRTIKGTYRKLIARVEWIVSVGKVAEHLLSLRRDSKAVAVGAAIKSYLPIVEKITGQAERRVIKGEQVPSSEKGYSLFEDHTELIKRGRRASRSSLGTRCCWLRRGRNSSFTMRRCPNRERIQESLRAHGEVFGCGPAVLAGDKGFYESREQIKALSEKVETVAICKKGRRTAEEDDRESTEEFKAGQRFRAGIEGTISALKRAYKLSRCLFKGFRRFASSVGCSVFCHNLVILAMT</sequence>
<evidence type="ECO:0000313" key="2">
    <source>
        <dbReference type="Proteomes" id="UP000705867"/>
    </source>
</evidence>
<dbReference type="EMBL" id="JAIOIV010000139">
    <property type="protein sequence ID" value="MBZ0158181.1"/>
    <property type="molecule type" value="Genomic_DNA"/>
</dbReference>